<gene>
    <name evidence="2" type="ORF">AWB65_06108</name>
</gene>
<dbReference type="GO" id="GO:0016301">
    <property type="term" value="F:kinase activity"/>
    <property type="evidence" value="ECO:0007669"/>
    <property type="project" value="UniProtKB-KW"/>
</dbReference>
<comment type="caution">
    <text evidence="2">The sequence shown here is derived from an EMBL/GenBank/DDBJ whole genome shotgun (WGS) entry which is preliminary data.</text>
</comment>
<evidence type="ECO:0000313" key="2">
    <source>
        <dbReference type="EMBL" id="SAL64945.1"/>
    </source>
</evidence>
<keyword evidence="2" id="KW-0418">Kinase</keyword>
<name>A0A158J848_9BURK</name>
<reference evidence="2" key="1">
    <citation type="submission" date="2016-01" db="EMBL/GenBank/DDBJ databases">
        <authorList>
            <person name="Peeters C."/>
        </authorList>
    </citation>
    <scope>NUCLEOTIDE SEQUENCE [LARGE SCALE GENOMIC DNA]</scope>
    <source>
        <strain evidence="2">LMG 22934</strain>
    </source>
</reference>
<evidence type="ECO:0000256" key="1">
    <source>
        <dbReference type="SAM" id="MobiDB-lite"/>
    </source>
</evidence>
<feature type="compositionally biased region" description="Polar residues" evidence="1">
    <location>
        <begin position="67"/>
        <end position="88"/>
    </location>
</feature>
<sequence length="162" mass="17213">MGLTDVALSLLCQSEDNRRAVEATGHLCPGTTTPLTKSKPKADTASLPDDEKYRDPIIRARLGLPTENVTDSKPQPVTTVKDWNSPSKVTKPVQAQMIDAKPIQVQVADGGTTVVASPAVNPPAGDDADAFERKIKKYGWRPVSKQSAGPVKADGLVATVIK</sequence>
<dbReference type="EMBL" id="FCNW02000065">
    <property type="protein sequence ID" value="SAL64945.1"/>
    <property type="molecule type" value="Genomic_DNA"/>
</dbReference>
<organism evidence="2 3">
    <name type="scientific">Caballeronia humi</name>
    <dbReference type="NCBI Taxonomy" id="326474"/>
    <lineage>
        <taxon>Bacteria</taxon>
        <taxon>Pseudomonadati</taxon>
        <taxon>Pseudomonadota</taxon>
        <taxon>Betaproteobacteria</taxon>
        <taxon>Burkholderiales</taxon>
        <taxon>Burkholderiaceae</taxon>
        <taxon>Caballeronia</taxon>
    </lineage>
</organism>
<protein>
    <submittedName>
        <fullName evidence="2">CheA signal transduction histidine kinase</fullName>
    </submittedName>
</protein>
<keyword evidence="3" id="KW-1185">Reference proteome</keyword>
<feature type="compositionally biased region" description="Basic and acidic residues" evidence="1">
    <location>
        <begin position="49"/>
        <end position="58"/>
    </location>
</feature>
<feature type="region of interest" description="Disordered" evidence="1">
    <location>
        <begin position="23"/>
        <end position="88"/>
    </location>
</feature>
<dbReference type="AlphaFoldDB" id="A0A158J848"/>
<dbReference type="Proteomes" id="UP000054977">
    <property type="component" value="Unassembled WGS sequence"/>
</dbReference>
<evidence type="ECO:0000313" key="3">
    <source>
        <dbReference type="Proteomes" id="UP000054977"/>
    </source>
</evidence>
<proteinExistence type="predicted"/>
<accession>A0A158J848</accession>
<keyword evidence="2" id="KW-0808">Transferase</keyword>